<dbReference type="AlphaFoldDB" id="A0A0A9AX08"/>
<organism evidence="1">
    <name type="scientific">Arundo donax</name>
    <name type="common">Giant reed</name>
    <name type="synonym">Donax arundinaceus</name>
    <dbReference type="NCBI Taxonomy" id="35708"/>
    <lineage>
        <taxon>Eukaryota</taxon>
        <taxon>Viridiplantae</taxon>
        <taxon>Streptophyta</taxon>
        <taxon>Embryophyta</taxon>
        <taxon>Tracheophyta</taxon>
        <taxon>Spermatophyta</taxon>
        <taxon>Magnoliopsida</taxon>
        <taxon>Liliopsida</taxon>
        <taxon>Poales</taxon>
        <taxon>Poaceae</taxon>
        <taxon>PACMAD clade</taxon>
        <taxon>Arundinoideae</taxon>
        <taxon>Arundineae</taxon>
        <taxon>Arundo</taxon>
    </lineage>
</organism>
<protein>
    <submittedName>
        <fullName evidence="1">Uncharacterized protein</fullName>
    </submittedName>
</protein>
<dbReference type="EMBL" id="GBRH01242269">
    <property type="protein sequence ID" value="JAD55626.1"/>
    <property type="molecule type" value="Transcribed_RNA"/>
</dbReference>
<reference evidence="1" key="1">
    <citation type="submission" date="2014-09" db="EMBL/GenBank/DDBJ databases">
        <authorList>
            <person name="Magalhaes I.L.F."/>
            <person name="Oliveira U."/>
            <person name="Santos F.R."/>
            <person name="Vidigal T.H.D.A."/>
            <person name="Brescovit A.D."/>
            <person name="Santos A.J."/>
        </authorList>
    </citation>
    <scope>NUCLEOTIDE SEQUENCE</scope>
    <source>
        <tissue evidence="1">Shoot tissue taken approximately 20 cm above the soil surface</tissue>
    </source>
</reference>
<proteinExistence type="predicted"/>
<name>A0A0A9AX08_ARUDO</name>
<sequence length="31" mass="3551">MILLLVAFVSLVMLLLLRLVPISIHPPQHHH</sequence>
<accession>A0A0A9AX08</accession>
<reference evidence="1" key="2">
    <citation type="journal article" date="2015" name="Data Brief">
        <title>Shoot transcriptome of the giant reed, Arundo donax.</title>
        <authorList>
            <person name="Barrero R.A."/>
            <person name="Guerrero F.D."/>
            <person name="Moolhuijzen P."/>
            <person name="Goolsby J.A."/>
            <person name="Tidwell J."/>
            <person name="Bellgard S.E."/>
            <person name="Bellgard M.I."/>
        </authorList>
    </citation>
    <scope>NUCLEOTIDE SEQUENCE</scope>
    <source>
        <tissue evidence="1">Shoot tissue taken approximately 20 cm above the soil surface</tissue>
    </source>
</reference>
<evidence type="ECO:0000313" key="1">
    <source>
        <dbReference type="EMBL" id="JAD55626.1"/>
    </source>
</evidence>